<reference evidence="3 4" key="1">
    <citation type="submission" date="2023-06" db="EMBL/GenBank/DDBJ databases">
        <title>Sporosarcina sp. nov., isolated from Korean traditional fermented seafood 'Jeotgal'.</title>
        <authorList>
            <person name="Yang A.I."/>
            <person name="Shin N.-R."/>
        </authorList>
    </citation>
    <scope>NUCLEOTIDE SEQUENCE [LARGE SCALE GENOMIC DNA]</scope>
    <source>
        <strain evidence="3 4">KCTC13119</strain>
    </source>
</reference>
<sequence>MDFNDSEMEEMEISEFDRAKAKKKLKASIRRKRKKQGWKMKVVAAVVVCGLAVSTLSLAFPAHAGNIPIIGDVFRFLDNGRTGIYDNYQEYSSAVNLTEESDGVKITINDAIYDGKTVLLTYSMESEKDLGEKPLASGYLDIKGTNGGSGSNQISHVGKNQYVGLITGSRLDEKDPESVKVQWKVDHITIEETQEEIKGKWNFSLSLKASANDVQLFGQSAEQDGVKVTVDKISVTPMSFIVYYNQLVSKAISDKWHNVDVEIEVRDDLGNRYEGFGNGGYGNVNDTQMNWSKTFQKLDPNATKLIITPYVTMIEYTAENHGGVEITGNGANQTVKKITNPTKEGKGREEFTLEDIIIELDSN</sequence>
<dbReference type="Pfam" id="PF13786">
    <property type="entry name" value="DUF4179"/>
    <property type="match status" value="1"/>
</dbReference>
<accession>A0ABU4GC09</accession>
<organism evidence="3 4">
    <name type="scientific">Sporosarcina saromensis</name>
    <dbReference type="NCBI Taxonomy" id="359365"/>
    <lineage>
        <taxon>Bacteria</taxon>
        <taxon>Bacillati</taxon>
        <taxon>Bacillota</taxon>
        <taxon>Bacilli</taxon>
        <taxon>Bacillales</taxon>
        <taxon>Caryophanaceae</taxon>
        <taxon>Sporosarcina</taxon>
    </lineage>
</organism>
<protein>
    <submittedName>
        <fullName evidence="3">DUF4179 domain-containing protein</fullName>
    </submittedName>
</protein>
<dbReference type="InterPro" id="IPR025436">
    <property type="entry name" value="DUF4179"/>
</dbReference>
<keyword evidence="4" id="KW-1185">Reference proteome</keyword>
<dbReference type="Gene3D" id="2.60.40.1640">
    <property type="entry name" value="Conserved domain protein"/>
    <property type="match status" value="1"/>
</dbReference>
<dbReference type="EMBL" id="JAUBDI010000018">
    <property type="protein sequence ID" value="MDW0114526.1"/>
    <property type="molecule type" value="Genomic_DNA"/>
</dbReference>
<dbReference type="Gene3D" id="2.60.40.1630">
    <property type="entry name" value="bacillus anthracis domain"/>
    <property type="match status" value="1"/>
</dbReference>
<dbReference type="RefSeq" id="WP_317945727.1">
    <property type="nucleotide sequence ID" value="NZ_JAUBDI010000018.1"/>
</dbReference>
<proteinExistence type="predicted"/>
<gene>
    <name evidence="3" type="ORF">QT711_15105</name>
</gene>
<evidence type="ECO:0000259" key="2">
    <source>
        <dbReference type="Pfam" id="PF18705"/>
    </source>
</evidence>
<feature type="domain" description="DUF5643" evidence="2">
    <location>
        <begin position="216"/>
        <end position="322"/>
    </location>
</feature>
<dbReference type="InterPro" id="IPR040680">
    <property type="entry name" value="DUF5643"/>
</dbReference>
<comment type="caution">
    <text evidence="3">The sequence shown here is derived from an EMBL/GenBank/DDBJ whole genome shotgun (WGS) entry which is preliminary data.</text>
</comment>
<dbReference type="Proteomes" id="UP001282284">
    <property type="component" value="Unassembled WGS sequence"/>
</dbReference>
<feature type="domain" description="DUF4179" evidence="1">
    <location>
        <begin position="34"/>
        <end position="126"/>
    </location>
</feature>
<name>A0ABU4GC09_9BACL</name>
<evidence type="ECO:0000313" key="3">
    <source>
        <dbReference type="EMBL" id="MDW0114526.1"/>
    </source>
</evidence>
<evidence type="ECO:0000313" key="4">
    <source>
        <dbReference type="Proteomes" id="UP001282284"/>
    </source>
</evidence>
<evidence type="ECO:0000259" key="1">
    <source>
        <dbReference type="Pfam" id="PF13786"/>
    </source>
</evidence>
<dbReference type="Pfam" id="PF18705">
    <property type="entry name" value="DUF5643"/>
    <property type="match status" value="1"/>
</dbReference>